<evidence type="ECO:0000313" key="1">
    <source>
        <dbReference type="Proteomes" id="UP000095280"/>
    </source>
</evidence>
<dbReference type="WBParaSite" id="maker-uti_cns_0009914-snap-gene-0.5-mRNA-1">
    <property type="protein sequence ID" value="maker-uti_cns_0009914-snap-gene-0.5-mRNA-1"/>
    <property type="gene ID" value="maker-uti_cns_0009914-snap-gene-0.5"/>
</dbReference>
<evidence type="ECO:0000313" key="2">
    <source>
        <dbReference type="WBParaSite" id="maker-uti_cns_0009914-snap-gene-0.5-mRNA-1"/>
    </source>
</evidence>
<name>A0A1I8I4G3_9PLAT</name>
<dbReference type="AlphaFoldDB" id="A0A1I8I4G3"/>
<accession>A0A1I8I4G3</accession>
<organism evidence="1 2">
    <name type="scientific">Macrostomum lignano</name>
    <dbReference type="NCBI Taxonomy" id="282301"/>
    <lineage>
        <taxon>Eukaryota</taxon>
        <taxon>Metazoa</taxon>
        <taxon>Spiralia</taxon>
        <taxon>Lophotrochozoa</taxon>
        <taxon>Platyhelminthes</taxon>
        <taxon>Rhabditophora</taxon>
        <taxon>Macrostomorpha</taxon>
        <taxon>Macrostomida</taxon>
        <taxon>Macrostomidae</taxon>
        <taxon>Macrostomum</taxon>
    </lineage>
</organism>
<proteinExistence type="predicted"/>
<dbReference type="Proteomes" id="UP000095280">
    <property type="component" value="Unplaced"/>
</dbReference>
<sequence length="180" mass="19732">MRHPAPLFVALLFCIVINYGLCEESFTSMLKEQLRLGCDAITGRLPDSSGTSTLAALSRLQLQNVGLQVETCTVNGLFVKMTFLRDEGKFLQRKRCSVSQDWTYFASCADEKTSSGDCKMPVQKESCTKLSGYVGSRETGVFVGVSLALVVIGLAIGLTVYCVRKRRSSQMNHSTLVEIA</sequence>
<protein>
    <submittedName>
        <fullName evidence="2">LRRCT domain-containing protein</fullName>
    </submittedName>
</protein>
<keyword evidence="1" id="KW-1185">Reference proteome</keyword>
<reference evidence="2" key="1">
    <citation type="submission" date="2016-11" db="UniProtKB">
        <authorList>
            <consortium name="WormBaseParasite"/>
        </authorList>
    </citation>
    <scope>IDENTIFICATION</scope>
</reference>